<accession>A0ABW6NRT4</accession>
<dbReference type="EMBL" id="JBIALX010000020">
    <property type="protein sequence ID" value="MFF0457854.1"/>
    <property type="molecule type" value="Genomic_DNA"/>
</dbReference>
<evidence type="ECO:0000256" key="1">
    <source>
        <dbReference type="SAM" id="MobiDB-lite"/>
    </source>
</evidence>
<feature type="non-terminal residue" evidence="2">
    <location>
        <position position="1"/>
    </location>
</feature>
<organism evidence="2 3">
    <name type="scientific">Nocardia africana</name>
    <dbReference type="NCBI Taxonomy" id="134964"/>
    <lineage>
        <taxon>Bacteria</taxon>
        <taxon>Bacillati</taxon>
        <taxon>Actinomycetota</taxon>
        <taxon>Actinomycetes</taxon>
        <taxon>Mycobacteriales</taxon>
        <taxon>Nocardiaceae</taxon>
        <taxon>Nocardia</taxon>
    </lineage>
</organism>
<reference evidence="2 3" key="1">
    <citation type="submission" date="2024-10" db="EMBL/GenBank/DDBJ databases">
        <title>The Natural Products Discovery Center: Release of the First 8490 Sequenced Strains for Exploring Actinobacteria Biosynthetic Diversity.</title>
        <authorList>
            <person name="Kalkreuter E."/>
            <person name="Kautsar S.A."/>
            <person name="Yang D."/>
            <person name="Bader C.D."/>
            <person name="Teijaro C.N."/>
            <person name="Fluegel L."/>
            <person name="Davis C.M."/>
            <person name="Simpson J.R."/>
            <person name="Lauterbach L."/>
            <person name="Steele A.D."/>
            <person name="Gui C."/>
            <person name="Meng S."/>
            <person name="Li G."/>
            <person name="Viehrig K."/>
            <person name="Ye F."/>
            <person name="Su P."/>
            <person name="Kiefer A.F."/>
            <person name="Nichols A."/>
            <person name="Cepeda A.J."/>
            <person name="Yan W."/>
            <person name="Fan B."/>
            <person name="Jiang Y."/>
            <person name="Adhikari A."/>
            <person name="Zheng C.-J."/>
            <person name="Schuster L."/>
            <person name="Cowan T.M."/>
            <person name="Smanski M.J."/>
            <person name="Chevrette M.G."/>
            <person name="De Carvalho L.P.S."/>
            <person name="Shen B."/>
        </authorList>
    </citation>
    <scope>NUCLEOTIDE SEQUENCE [LARGE SCALE GENOMIC DNA]</scope>
    <source>
        <strain evidence="2 3">NPDC004550</strain>
    </source>
</reference>
<sequence length="64" mass="6073">GAAAPAAGGASPDPGATETTGEPAPDTTPAPEDAGVEAGLDDPDADEVVECSVAPEVCGEDVPR</sequence>
<evidence type="ECO:0000313" key="3">
    <source>
        <dbReference type="Proteomes" id="UP001601521"/>
    </source>
</evidence>
<feature type="compositionally biased region" description="Low complexity" evidence="1">
    <location>
        <begin position="1"/>
        <end position="33"/>
    </location>
</feature>
<evidence type="ECO:0000313" key="2">
    <source>
        <dbReference type="EMBL" id="MFF0457854.1"/>
    </source>
</evidence>
<name>A0ABW6NRT4_9NOCA</name>
<feature type="region of interest" description="Disordered" evidence="1">
    <location>
        <begin position="1"/>
        <end position="47"/>
    </location>
</feature>
<dbReference type="Proteomes" id="UP001601521">
    <property type="component" value="Unassembled WGS sequence"/>
</dbReference>
<proteinExistence type="predicted"/>
<comment type="caution">
    <text evidence="2">The sequence shown here is derived from an EMBL/GenBank/DDBJ whole genome shotgun (WGS) entry which is preliminary data.</text>
</comment>
<keyword evidence="3" id="KW-1185">Reference proteome</keyword>
<protein>
    <submittedName>
        <fullName evidence="2">Uncharacterized protein</fullName>
    </submittedName>
</protein>
<gene>
    <name evidence="2" type="ORF">ACFYTH_31225</name>
</gene>